<name>A0A383AM57_9ZZZZ</name>
<dbReference type="Pfam" id="PF04565">
    <property type="entry name" value="RNA_pol_Rpb2_3"/>
    <property type="match status" value="1"/>
</dbReference>
<dbReference type="InterPro" id="IPR037034">
    <property type="entry name" value="RNA_pol_Rpb2_2_sf"/>
</dbReference>
<dbReference type="GO" id="GO:0032549">
    <property type="term" value="F:ribonucleoside binding"/>
    <property type="evidence" value="ECO:0007669"/>
    <property type="project" value="InterPro"/>
</dbReference>
<evidence type="ECO:0000259" key="7">
    <source>
        <dbReference type="Pfam" id="PF04565"/>
    </source>
</evidence>
<dbReference type="InterPro" id="IPR007645">
    <property type="entry name" value="RNA_pol_Rpb2_3"/>
</dbReference>
<feature type="non-terminal residue" evidence="9">
    <location>
        <position position="1"/>
    </location>
</feature>
<sequence length="250" mass="28148">GRVGRYKICQKLGFQGPDDSRVLTKQDLAEATRYLLKLKMGEGVLDDIDHLGSRRVRTVGELLSNQCRVGLARTERLVKERMTLFDRENDNMTPAKLVNPKALSAVIRDFFGRSQLSQFMDQINPLAETTHKRRLSALGPGGLSRERAGFEVRDVHPSHYGRICPVETPEGPNIGLIASLATFARVNDFGFIETPYRKVVKGRVTEEIDYLTADREENYTVAQANALINDKGVFQTEYVTCRQKGDFIDV</sequence>
<evidence type="ECO:0000259" key="8">
    <source>
        <dbReference type="Pfam" id="PF10385"/>
    </source>
</evidence>
<keyword evidence="5" id="KW-0804">Transcription</keyword>
<evidence type="ECO:0000256" key="1">
    <source>
        <dbReference type="ARBA" id="ARBA00012418"/>
    </source>
</evidence>
<dbReference type="EC" id="2.7.7.6" evidence="1"/>
<dbReference type="Gene3D" id="3.90.1110.10">
    <property type="entry name" value="RNA polymerase Rpb2, domain 2"/>
    <property type="match status" value="1"/>
</dbReference>
<evidence type="ECO:0000256" key="5">
    <source>
        <dbReference type="ARBA" id="ARBA00023163"/>
    </source>
</evidence>
<dbReference type="InterPro" id="IPR019462">
    <property type="entry name" value="DNA-dir_RNA_pol_bsu_external_1"/>
</dbReference>
<dbReference type="Pfam" id="PF10385">
    <property type="entry name" value="RNA_pol_Rpb2_45"/>
    <property type="match status" value="1"/>
</dbReference>
<protein>
    <recommendedName>
        <fullName evidence="1">DNA-directed RNA polymerase</fullName>
        <ecNumber evidence="1">2.7.7.6</ecNumber>
    </recommendedName>
</protein>
<dbReference type="InterPro" id="IPR007642">
    <property type="entry name" value="RNA_pol_Rpb2_2"/>
</dbReference>
<proteinExistence type="predicted"/>
<evidence type="ECO:0000256" key="2">
    <source>
        <dbReference type="ARBA" id="ARBA00022478"/>
    </source>
</evidence>
<feature type="non-terminal residue" evidence="9">
    <location>
        <position position="250"/>
    </location>
</feature>
<accession>A0A383AM57</accession>
<reference evidence="9" key="1">
    <citation type="submission" date="2018-05" db="EMBL/GenBank/DDBJ databases">
        <authorList>
            <person name="Lanie J.A."/>
            <person name="Ng W.-L."/>
            <person name="Kazmierczak K.M."/>
            <person name="Andrzejewski T.M."/>
            <person name="Davidsen T.M."/>
            <person name="Wayne K.J."/>
            <person name="Tettelin H."/>
            <person name="Glass J.I."/>
            <person name="Rusch D."/>
            <person name="Podicherti R."/>
            <person name="Tsui H.-C.T."/>
            <person name="Winkler M.E."/>
        </authorList>
    </citation>
    <scope>NUCLEOTIDE SEQUENCE</scope>
</reference>
<organism evidence="9">
    <name type="scientific">marine metagenome</name>
    <dbReference type="NCBI Taxonomy" id="408172"/>
    <lineage>
        <taxon>unclassified sequences</taxon>
        <taxon>metagenomes</taxon>
        <taxon>ecological metagenomes</taxon>
    </lineage>
</organism>
<dbReference type="GO" id="GO:0006351">
    <property type="term" value="P:DNA-templated transcription"/>
    <property type="evidence" value="ECO:0007669"/>
    <property type="project" value="InterPro"/>
</dbReference>
<dbReference type="GO" id="GO:0003677">
    <property type="term" value="F:DNA binding"/>
    <property type="evidence" value="ECO:0007669"/>
    <property type="project" value="InterPro"/>
</dbReference>
<dbReference type="PANTHER" id="PTHR20856">
    <property type="entry name" value="DNA-DIRECTED RNA POLYMERASE I SUBUNIT 2"/>
    <property type="match status" value="1"/>
</dbReference>
<evidence type="ECO:0000256" key="4">
    <source>
        <dbReference type="ARBA" id="ARBA00022695"/>
    </source>
</evidence>
<dbReference type="Gene3D" id="3.90.1100.10">
    <property type="match status" value="1"/>
</dbReference>
<feature type="domain" description="DNA-directed RNA polymerase beta subunit external 1" evidence="8">
    <location>
        <begin position="196"/>
        <end position="248"/>
    </location>
</feature>
<keyword evidence="2" id="KW-0240">DNA-directed RNA polymerase</keyword>
<evidence type="ECO:0000313" key="9">
    <source>
        <dbReference type="EMBL" id="SVE08907.1"/>
    </source>
</evidence>
<dbReference type="InterPro" id="IPR015712">
    <property type="entry name" value="DNA-dir_RNA_pol_su2"/>
</dbReference>
<dbReference type="GO" id="GO:0000428">
    <property type="term" value="C:DNA-directed RNA polymerase complex"/>
    <property type="evidence" value="ECO:0007669"/>
    <property type="project" value="UniProtKB-KW"/>
</dbReference>
<evidence type="ECO:0000259" key="6">
    <source>
        <dbReference type="Pfam" id="PF04561"/>
    </source>
</evidence>
<dbReference type="EMBL" id="UINC01193338">
    <property type="protein sequence ID" value="SVE08907.1"/>
    <property type="molecule type" value="Genomic_DNA"/>
</dbReference>
<dbReference type="AlphaFoldDB" id="A0A383AM57"/>
<dbReference type="SUPFAM" id="SSF64484">
    <property type="entry name" value="beta and beta-prime subunits of DNA dependent RNA-polymerase"/>
    <property type="match status" value="1"/>
</dbReference>
<feature type="domain" description="RNA polymerase Rpb2" evidence="6">
    <location>
        <begin position="1"/>
        <end position="57"/>
    </location>
</feature>
<dbReference type="Pfam" id="PF04561">
    <property type="entry name" value="RNA_pol_Rpb2_2"/>
    <property type="match status" value="1"/>
</dbReference>
<feature type="domain" description="RNA polymerase Rpb2" evidence="7">
    <location>
        <begin position="118"/>
        <end position="186"/>
    </location>
</feature>
<keyword evidence="4" id="KW-0548">Nucleotidyltransferase</keyword>
<gene>
    <name evidence="9" type="ORF">METZ01_LOCUS461761</name>
</gene>
<keyword evidence="3" id="KW-0808">Transferase</keyword>
<evidence type="ECO:0000256" key="3">
    <source>
        <dbReference type="ARBA" id="ARBA00022679"/>
    </source>
</evidence>
<dbReference type="GO" id="GO:0003899">
    <property type="term" value="F:DNA-directed RNA polymerase activity"/>
    <property type="evidence" value="ECO:0007669"/>
    <property type="project" value="UniProtKB-EC"/>
</dbReference>